<dbReference type="GO" id="GO:0003998">
    <property type="term" value="F:acylphosphatase activity"/>
    <property type="evidence" value="ECO:0007669"/>
    <property type="project" value="InterPro"/>
</dbReference>
<evidence type="ECO:0000313" key="2">
    <source>
        <dbReference type="EMBL" id="GAG58516.1"/>
    </source>
</evidence>
<dbReference type="InterPro" id="IPR001792">
    <property type="entry name" value="Acylphosphatase-like_dom"/>
</dbReference>
<dbReference type="Gene3D" id="3.30.70.100">
    <property type="match status" value="1"/>
</dbReference>
<comment type="caution">
    <text evidence="2">The sequence shown here is derived from an EMBL/GenBank/DDBJ whole genome shotgun (WGS) entry which is preliminary data.</text>
</comment>
<reference evidence="2" key="1">
    <citation type="journal article" date="2014" name="Front. Microbiol.">
        <title>High frequency of phylogenetically diverse reductive dehalogenase-homologous genes in deep subseafloor sedimentary metagenomes.</title>
        <authorList>
            <person name="Kawai M."/>
            <person name="Futagami T."/>
            <person name="Toyoda A."/>
            <person name="Takaki Y."/>
            <person name="Nishi S."/>
            <person name="Hori S."/>
            <person name="Arai W."/>
            <person name="Tsubouchi T."/>
            <person name="Morono Y."/>
            <person name="Uchiyama I."/>
            <person name="Ito T."/>
            <person name="Fujiyama A."/>
            <person name="Inagaki F."/>
            <person name="Takami H."/>
        </authorList>
    </citation>
    <scope>NUCLEOTIDE SEQUENCE</scope>
    <source>
        <strain evidence="2">Expedition CK06-06</strain>
    </source>
</reference>
<name>X1AEP5_9ZZZZ</name>
<dbReference type="Pfam" id="PF00708">
    <property type="entry name" value="Acylphosphatase"/>
    <property type="match status" value="1"/>
</dbReference>
<proteinExistence type="predicted"/>
<feature type="domain" description="Acylphosphatase-like" evidence="1">
    <location>
        <begin position="5"/>
        <end position="92"/>
    </location>
</feature>
<dbReference type="InterPro" id="IPR020456">
    <property type="entry name" value="Acylphosphatase"/>
</dbReference>
<dbReference type="AlphaFoldDB" id="X1AEP5"/>
<accession>X1AEP5</accession>
<evidence type="ECO:0000259" key="1">
    <source>
        <dbReference type="PROSITE" id="PS51160"/>
    </source>
</evidence>
<dbReference type="InterPro" id="IPR036046">
    <property type="entry name" value="Acylphosphatase-like_dom_sf"/>
</dbReference>
<dbReference type="PANTHER" id="PTHR47268">
    <property type="entry name" value="ACYLPHOSPHATASE"/>
    <property type="match status" value="1"/>
</dbReference>
<gene>
    <name evidence="2" type="ORF">S01H4_03619</name>
</gene>
<dbReference type="EMBL" id="BART01000903">
    <property type="protein sequence ID" value="GAG58516.1"/>
    <property type="molecule type" value="Genomic_DNA"/>
</dbReference>
<sequence length="92" mass="10771">MVDKYVHIKVKGYVHGVGFRFYAIRYADKLNINGTVRNKYDGSVEIYAEGKEEDINKFIEVIRTGPRSAVIKEVIIDEYKKSRDYNTFDIIF</sequence>
<protein>
    <recommendedName>
        <fullName evidence="1">Acylphosphatase-like domain-containing protein</fullName>
    </recommendedName>
</protein>
<organism evidence="2">
    <name type="scientific">marine sediment metagenome</name>
    <dbReference type="NCBI Taxonomy" id="412755"/>
    <lineage>
        <taxon>unclassified sequences</taxon>
        <taxon>metagenomes</taxon>
        <taxon>ecological metagenomes</taxon>
    </lineage>
</organism>
<dbReference type="SUPFAM" id="SSF54975">
    <property type="entry name" value="Acylphosphatase/BLUF domain-like"/>
    <property type="match status" value="1"/>
</dbReference>
<dbReference type="PROSITE" id="PS51160">
    <property type="entry name" value="ACYLPHOSPHATASE_3"/>
    <property type="match status" value="1"/>
</dbReference>
<dbReference type="PANTHER" id="PTHR47268:SF4">
    <property type="entry name" value="ACYLPHOSPHATASE"/>
    <property type="match status" value="1"/>
</dbReference>